<dbReference type="SUPFAM" id="SSF53383">
    <property type="entry name" value="PLP-dependent transferases"/>
    <property type="match status" value="1"/>
</dbReference>
<dbReference type="HOGENOM" id="CLU_003433_2_1_2"/>
<proteinExistence type="predicted"/>
<dbReference type="Gene3D" id="3.40.640.10">
    <property type="entry name" value="Type I PLP-dependent aspartate aminotransferase-like (Major domain)"/>
    <property type="match status" value="1"/>
</dbReference>
<reference evidence="2 3" key="1">
    <citation type="journal article" date="2011" name="J. Bacteriol.">
        <title>Complete genome sequence of 'Vulcanisaeta moutnovskia' strain 768-28, a novel member of the hyperthermophilic crenarchaeal genus vulcanisaeta.</title>
        <authorList>
            <person name="Gumerov V.M."/>
            <person name="Mardanov A.V."/>
            <person name="Beletsky A.V."/>
            <person name="Prokofeva M.I."/>
            <person name="Bonch-Osmolovskaya E.A."/>
            <person name="Ravin N.V."/>
            <person name="Skryabin K.G."/>
        </authorList>
    </citation>
    <scope>NUCLEOTIDE SEQUENCE [LARGE SCALE GENOMIC DNA]</scope>
    <source>
        <strain evidence="2 3">768-28</strain>
    </source>
</reference>
<dbReference type="Pfam" id="PF00266">
    <property type="entry name" value="Aminotran_5"/>
    <property type="match status" value="1"/>
</dbReference>
<dbReference type="PANTHER" id="PTHR43586">
    <property type="entry name" value="CYSTEINE DESULFURASE"/>
    <property type="match status" value="1"/>
</dbReference>
<dbReference type="InterPro" id="IPR000192">
    <property type="entry name" value="Aminotrans_V_dom"/>
</dbReference>
<dbReference type="PANTHER" id="PTHR43586:SF15">
    <property type="entry name" value="BLR3095 PROTEIN"/>
    <property type="match status" value="1"/>
</dbReference>
<dbReference type="OrthoDB" id="5817at2157"/>
<dbReference type="EMBL" id="CP002529">
    <property type="protein sequence ID" value="ADY00529.1"/>
    <property type="molecule type" value="Genomic_DNA"/>
</dbReference>
<dbReference type="GeneID" id="10287968"/>
<dbReference type="GO" id="GO:0008483">
    <property type="term" value="F:transaminase activity"/>
    <property type="evidence" value="ECO:0007669"/>
    <property type="project" value="UniProtKB-KW"/>
</dbReference>
<keyword evidence="3" id="KW-1185">Reference proteome</keyword>
<evidence type="ECO:0000313" key="2">
    <source>
        <dbReference type="EMBL" id="ADY00529.1"/>
    </source>
</evidence>
<dbReference type="AlphaFoldDB" id="F0QTR3"/>
<dbReference type="Proteomes" id="UP000007485">
    <property type="component" value="Chromosome"/>
</dbReference>
<evidence type="ECO:0000313" key="3">
    <source>
        <dbReference type="Proteomes" id="UP000007485"/>
    </source>
</evidence>
<dbReference type="KEGG" id="vmo:VMUT_0316"/>
<dbReference type="RefSeq" id="WP_013603692.1">
    <property type="nucleotide sequence ID" value="NC_015151.1"/>
</dbReference>
<dbReference type="Gene3D" id="3.90.1150.10">
    <property type="entry name" value="Aspartate Aminotransferase, domain 1"/>
    <property type="match status" value="1"/>
</dbReference>
<dbReference type="InterPro" id="IPR015422">
    <property type="entry name" value="PyrdxlP-dep_Trfase_small"/>
</dbReference>
<dbReference type="eggNOG" id="arCOG00065">
    <property type="taxonomic scope" value="Archaea"/>
</dbReference>
<organism evidence="2 3">
    <name type="scientific">Vulcanisaeta moutnovskia (strain 768-28)</name>
    <dbReference type="NCBI Taxonomy" id="985053"/>
    <lineage>
        <taxon>Archaea</taxon>
        <taxon>Thermoproteota</taxon>
        <taxon>Thermoprotei</taxon>
        <taxon>Thermoproteales</taxon>
        <taxon>Thermoproteaceae</taxon>
        <taxon>Vulcanisaeta</taxon>
    </lineage>
</organism>
<dbReference type="InterPro" id="IPR015421">
    <property type="entry name" value="PyrdxlP-dep_Trfase_major"/>
</dbReference>
<name>F0QTR3_VULM7</name>
<dbReference type="STRING" id="985053.VMUT_0316"/>
<feature type="domain" description="Aminotransferase class V" evidence="1">
    <location>
        <begin position="18"/>
        <end position="381"/>
    </location>
</feature>
<keyword evidence="2" id="KW-0032">Aminotransferase</keyword>
<gene>
    <name evidence="2" type="ordered locus">VMUT_0316</name>
</gene>
<protein>
    <submittedName>
        <fullName evidence="2">Aminotransferase</fullName>
    </submittedName>
</protein>
<dbReference type="InterPro" id="IPR015424">
    <property type="entry name" value="PyrdxlP-dep_Trfase"/>
</dbReference>
<accession>F0QTR3</accession>
<evidence type="ECO:0000259" key="1">
    <source>
        <dbReference type="Pfam" id="PF00266"/>
    </source>
</evidence>
<keyword evidence="2" id="KW-0808">Transferase</keyword>
<sequence>MGWLEELRNRIEITRRKVYLDNAGAGPLTKDAAEAVNNFLNLWQEEGEPWELALDHIVEAKRVFAQLISASSWQNIAAVPSATYGLNALLSAMEFKPGSNVVISPLNFPTGVFSFHALKSRGLIREVRIAKSVNGYVPLEDYERLIDDNTAVVFVDYVSWITGYKERIREISEIAHARGAVFISDAFHAVGVLPIDVARDDVDALITGSYKWLLGPHGAGFVYVNDELLSRLKPSFSGWMGIDDNQVSRRLRNEKLFKRPIDINTYIPARDAARLEWGTWPIIAFEGTLASMKLLLKYEVPHRFEEHTNKLIGRLANSLGDLGLKVTTPLGSHSSILTFEYSNPYDLAEFLSRNNIVVSPRPGTIRISPHGYNTTDEIDKFIEVLKTYIKSRA</sequence>